<feature type="transmembrane region" description="Helical" evidence="1">
    <location>
        <begin position="233"/>
        <end position="252"/>
    </location>
</feature>
<dbReference type="SMART" id="SM00052">
    <property type="entry name" value="EAL"/>
    <property type="match status" value="1"/>
</dbReference>
<dbReference type="Pfam" id="PF00563">
    <property type="entry name" value="EAL"/>
    <property type="match status" value="1"/>
</dbReference>
<organism evidence="3 4">
    <name type="scientific">Aeromonas veronii AMC34</name>
    <dbReference type="NCBI Taxonomy" id="1073383"/>
    <lineage>
        <taxon>Bacteria</taxon>
        <taxon>Pseudomonadati</taxon>
        <taxon>Pseudomonadota</taxon>
        <taxon>Gammaproteobacteria</taxon>
        <taxon>Aeromonadales</taxon>
        <taxon>Aeromonadaceae</taxon>
        <taxon>Aeromonas</taxon>
    </lineage>
</organism>
<dbReference type="Proteomes" id="UP000006087">
    <property type="component" value="Unassembled WGS sequence"/>
</dbReference>
<dbReference type="EMBL" id="AGWU01000011">
    <property type="protein sequence ID" value="EKB21660.1"/>
    <property type="molecule type" value="Genomic_DNA"/>
</dbReference>
<dbReference type="RefSeq" id="WP_005342878.1">
    <property type="nucleotide sequence ID" value="NZ_JH823256.1"/>
</dbReference>
<keyword evidence="1" id="KW-0472">Membrane</keyword>
<keyword evidence="1" id="KW-1133">Transmembrane helix</keyword>
<dbReference type="CDD" id="cd01948">
    <property type="entry name" value="EAL"/>
    <property type="match status" value="1"/>
</dbReference>
<dbReference type="PATRIC" id="fig|1073383.3.peg.1227"/>
<reference evidence="3 4" key="1">
    <citation type="submission" date="2012-06" db="EMBL/GenBank/DDBJ databases">
        <title>The Genome Sequence of Aeromonas veronii AMC34.</title>
        <authorList>
            <consortium name="The Broad Institute Genome Sequencing Platform"/>
            <person name="Earl A."/>
            <person name="Ward D."/>
            <person name="Feldgarden M."/>
            <person name="Gevers D."/>
            <person name="Graf J."/>
            <person name="Tomasi A."/>
            <person name="Horneman A."/>
            <person name="Walker B."/>
            <person name="Young S.K."/>
            <person name="Zeng Q."/>
            <person name="Gargeya S."/>
            <person name="Fitzgerald M."/>
            <person name="Haas B."/>
            <person name="Abouelleil A."/>
            <person name="Alvarado L."/>
            <person name="Arachchi H.M."/>
            <person name="Berlin A.M."/>
            <person name="Chapman S.B."/>
            <person name="Goldberg J."/>
            <person name="Griggs A."/>
            <person name="Gujja S."/>
            <person name="Hansen M."/>
            <person name="Howarth C."/>
            <person name="Imamovic A."/>
            <person name="Larimer J."/>
            <person name="McCowan C."/>
            <person name="Montmayeur A."/>
            <person name="Murphy C."/>
            <person name="Neiman D."/>
            <person name="Pearson M."/>
            <person name="Priest M."/>
            <person name="Roberts A."/>
            <person name="Saif S."/>
            <person name="Shea T."/>
            <person name="Sisk P."/>
            <person name="Sykes S."/>
            <person name="Wortman J."/>
            <person name="Nusbaum C."/>
            <person name="Birren B."/>
        </authorList>
    </citation>
    <scope>NUCLEOTIDE SEQUENCE [LARGE SCALE GENOMIC DNA]</scope>
    <source>
        <strain evidence="3 4">AMC34</strain>
    </source>
</reference>
<dbReference type="GO" id="GO:0071111">
    <property type="term" value="F:cyclic-guanylate-specific phosphodiesterase activity"/>
    <property type="evidence" value="ECO:0007669"/>
    <property type="project" value="InterPro"/>
</dbReference>
<dbReference type="SUPFAM" id="SSF141868">
    <property type="entry name" value="EAL domain-like"/>
    <property type="match status" value="1"/>
</dbReference>
<accession>K1IRH9</accession>
<sequence length="509" mass="57795">MLRISPLWITVLLCVLPILASQSVGILLTRPMANHLMEQKVAEIKRAMAIRHHTLDKAMNEQLAQFDFDCGANDMALLRDPRFYSTHIRLQGLELASGKSCSSLGIGISLIKNVNQEGKLPDKLGLTATTASFNTEQEMVAYYQSGGNIAYWVLDNSWSHDLLQLPCSGCFYLEFSQRDPVAMTPRFPRGNQAIKLEEGSRSLSFFDQDKLTRQTIWAGSALDQFAREQVRRIALWCGAILSGLLVTAYWSLRNYRRSLKGLLQAGVVRQEFIPFYQPIVDIRTWQVAGFEALLRWQRGHELIPPSAFIEYAEDQGLILPITRQLLEQVITDLPQLAPEQWISVNLVAAHIEQPLLRNMLSEHHNPSPERLTFELTERKPIIDIQSATDEITLLQQMGYHFKLDDFGTGYGGFAYLQRLGIRQIKIDKMFVDTIGTNDLKRSVLDAIITFGLESGMEMIAEGVDTREQVEYLRQRGVCLIQGYVFGRPMALADLAIWQQTWPPQYSQES</sequence>
<dbReference type="PANTHER" id="PTHR33121">
    <property type="entry name" value="CYCLIC DI-GMP PHOSPHODIESTERASE PDEF"/>
    <property type="match status" value="1"/>
</dbReference>
<name>K1IRH9_AERVE</name>
<dbReference type="InterPro" id="IPR035919">
    <property type="entry name" value="EAL_sf"/>
</dbReference>
<gene>
    <name evidence="3" type="ORF">HMPREF1168_01212</name>
</gene>
<proteinExistence type="predicted"/>
<protein>
    <recommendedName>
        <fullName evidence="2">EAL domain-containing protein</fullName>
    </recommendedName>
</protein>
<dbReference type="AlphaFoldDB" id="K1IRH9"/>
<evidence type="ECO:0000313" key="4">
    <source>
        <dbReference type="Proteomes" id="UP000006087"/>
    </source>
</evidence>
<dbReference type="PANTHER" id="PTHR33121:SF56">
    <property type="entry name" value="SIGNALLING PROTEIN WITH EAL AND C2 DOMAINS"/>
    <property type="match status" value="1"/>
</dbReference>
<keyword evidence="1" id="KW-0812">Transmembrane</keyword>
<dbReference type="Pfam" id="PF20982">
    <property type="entry name" value="CSS_CxxC"/>
    <property type="match status" value="1"/>
</dbReference>
<evidence type="ECO:0000259" key="2">
    <source>
        <dbReference type="PROSITE" id="PS50883"/>
    </source>
</evidence>
<evidence type="ECO:0000256" key="1">
    <source>
        <dbReference type="SAM" id="Phobius"/>
    </source>
</evidence>
<dbReference type="InterPro" id="IPR050706">
    <property type="entry name" value="Cyclic-di-GMP_PDE-like"/>
</dbReference>
<dbReference type="InterPro" id="IPR001633">
    <property type="entry name" value="EAL_dom"/>
</dbReference>
<evidence type="ECO:0000313" key="3">
    <source>
        <dbReference type="EMBL" id="EKB21660.1"/>
    </source>
</evidence>
<dbReference type="InterPro" id="IPR048614">
    <property type="entry name" value="CSS_CxxC"/>
</dbReference>
<dbReference type="PROSITE" id="PS50883">
    <property type="entry name" value="EAL"/>
    <property type="match status" value="1"/>
</dbReference>
<feature type="domain" description="EAL" evidence="2">
    <location>
        <begin position="256"/>
        <end position="502"/>
    </location>
</feature>
<comment type="caution">
    <text evidence="3">The sequence shown here is derived from an EMBL/GenBank/DDBJ whole genome shotgun (WGS) entry which is preliminary data.</text>
</comment>
<dbReference type="HOGENOM" id="CLU_000445_131_3_6"/>
<dbReference type="Gene3D" id="3.20.20.450">
    <property type="entry name" value="EAL domain"/>
    <property type="match status" value="1"/>
</dbReference>